<proteinExistence type="predicted"/>
<keyword evidence="1" id="KW-0472">Membrane</keyword>
<reference evidence="3 4" key="1">
    <citation type="journal article" date="2018" name="Gigascience">
        <title>Genomes of trombidid mites reveal novel predicted allergens and laterally-transferred genes associated with secondary metabolism.</title>
        <authorList>
            <person name="Dong X."/>
            <person name="Chaisiri K."/>
            <person name="Xia D."/>
            <person name="Armstrong S.D."/>
            <person name="Fang Y."/>
            <person name="Donnelly M.J."/>
            <person name="Kadowaki T."/>
            <person name="McGarry J.W."/>
            <person name="Darby A.C."/>
            <person name="Makepeace B.L."/>
        </authorList>
    </citation>
    <scope>NUCLEOTIDE SEQUENCE [LARGE SCALE GENOMIC DNA]</scope>
    <source>
        <strain evidence="3">UoL-WK</strain>
    </source>
</reference>
<dbReference type="AlphaFoldDB" id="A0A3S4R822"/>
<keyword evidence="1" id="KW-0812">Transmembrane</keyword>
<comment type="caution">
    <text evidence="3">The sequence shown here is derived from an EMBL/GenBank/DDBJ whole genome shotgun (WGS) entry which is preliminary data.</text>
</comment>
<evidence type="ECO:0000313" key="2">
    <source>
        <dbReference type="EMBL" id="RWS12821.1"/>
    </source>
</evidence>
<name>A0A3S4R822_9ACAR</name>
<dbReference type="OrthoDB" id="6529870at2759"/>
<dbReference type="Gene3D" id="2.110.10.10">
    <property type="entry name" value="Hemopexin-like domain"/>
    <property type="match status" value="1"/>
</dbReference>
<accession>A0A3S4R822</accession>
<dbReference type="EMBL" id="NCKU01001195">
    <property type="protein sequence ID" value="RWS12824.1"/>
    <property type="molecule type" value="Genomic_DNA"/>
</dbReference>
<dbReference type="SUPFAM" id="SSF50923">
    <property type="entry name" value="Hemopexin-like domain"/>
    <property type="match status" value="1"/>
</dbReference>
<organism evidence="3 4">
    <name type="scientific">Dinothrombium tinctorium</name>
    <dbReference type="NCBI Taxonomy" id="1965070"/>
    <lineage>
        <taxon>Eukaryota</taxon>
        <taxon>Metazoa</taxon>
        <taxon>Ecdysozoa</taxon>
        <taxon>Arthropoda</taxon>
        <taxon>Chelicerata</taxon>
        <taxon>Arachnida</taxon>
        <taxon>Acari</taxon>
        <taxon>Acariformes</taxon>
        <taxon>Trombidiformes</taxon>
        <taxon>Prostigmata</taxon>
        <taxon>Anystina</taxon>
        <taxon>Parasitengona</taxon>
        <taxon>Trombidioidea</taxon>
        <taxon>Trombidiidae</taxon>
        <taxon>Dinothrombium</taxon>
    </lineage>
</organism>
<protein>
    <submittedName>
        <fullName evidence="3">Uncharacterized protein</fullName>
    </submittedName>
</protein>
<evidence type="ECO:0000313" key="3">
    <source>
        <dbReference type="EMBL" id="RWS12824.1"/>
    </source>
</evidence>
<gene>
    <name evidence="3" type="ORF">B4U79_17413</name>
    <name evidence="2" type="ORF">B4U79_17415</name>
</gene>
<keyword evidence="1" id="KW-1133">Transmembrane helix</keyword>
<evidence type="ECO:0000256" key="1">
    <source>
        <dbReference type="SAM" id="Phobius"/>
    </source>
</evidence>
<feature type="transmembrane region" description="Helical" evidence="1">
    <location>
        <begin position="435"/>
        <end position="461"/>
    </location>
</feature>
<dbReference type="EMBL" id="NCKU01001196">
    <property type="protein sequence ID" value="RWS12821.1"/>
    <property type="molecule type" value="Genomic_DNA"/>
</dbReference>
<sequence>MLYVKRGKKVIGFTSNPPEDEKPLLATSANSEQIIAKHVWLKEQEDWKVFSAIRIAGKGKNGSLLAHYRKTKDAFNENSTEITYEYELYDIQSLFPIFRGTNRGLLVSGFGIGIDQISKNSIGMYFTSDGRACHFSKDNYEIDLKKFAIETEADEYGLTPPCWQSSVFLGCPHSFCYQASVDDIFFVSAKSRNSMKMVLFREAYYYTVPVGNGLPVAAPKISEVKYVSGNNDLKYDKLMENIDAAFNWIENNTVMTVMIKSDTIKYYENDVLTLTMADKVEKVFESWPLEARIRTGVYDSKAQLLYLFGGENYSTYKRNMLRGANMWQVVDHQKKIFDFFLGMPPELEGSFALDGKMFFLKDSYYYTKNEGESPESKDYTPESSYAYSKTSDTGIFHLENCPERSKELNLPRRYNRFKPSKYVPPKFSTQEKREWNAIFVTSLATTIVVICCLLVAAFCFLNKSQRKKAKAREIRAKTMKKSKTRDNYK</sequence>
<keyword evidence="4" id="KW-1185">Reference proteome</keyword>
<reference evidence="3" key="2">
    <citation type="submission" date="2018-11" db="EMBL/GenBank/DDBJ databases">
        <title>Trombidioid mite genomics.</title>
        <authorList>
            <person name="Dong X."/>
        </authorList>
    </citation>
    <scope>NUCLEOTIDE SEQUENCE</scope>
    <source>
        <strain evidence="3">UoL-WK</strain>
    </source>
</reference>
<dbReference type="InterPro" id="IPR036375">
    <property type="entry name" value="Hemopexin-like_dom_sf"/>
</dbReference>
<evidence type="ECO:0000313" key="4">
    <source>
        <dbReference type="Proteomes" id="UP000285301"/>
    </source>
</evidence>
<dbReference type="Proteomes" id="UP000285301">
    <property type="component" value="Unassembled WGS sequence"/>
</dbReference>